<comment type="caution">
    <text evidence="7">The sequence shown here is derived from an EMBL/GenBank/DDBJ whole genome shotgun (WGS) entry which is preliminary data.</text>
</comment>
<reference evidence="7" key="1">
    <citation type="submission" date="2019-11" db="EMBL/GenBank/DDBJ databases">
        <title>Bipolaris sorokiniana Genome sequencing.</title>
        <authorList>
            <person name="Wang H."/>
        </authorList>
    </citation>
    <scope>NUCLEOTIDE SEQUENCE</scope>
</reference>
<dbReference type="GO" id="GO:0030915">
    <property type="term" value="C:Smc5-Smc6 complex"/>
    <property type="evidence" value="ECO:0007669"/>
    <property type="project" value="TreeGrafter"/>
</dbReference>
<evidence type="ECO:0000256" key="4">
    <source>
        <dbReference type="SAM" id="Coils"/>
    </source>
</evidence>
<organism evidence="7 8">
    <name type="scientific">Cochliobolus sativus</name>
    <name type="common">Common root rot and spot blotch fungus</name>
    <name type="synonym">Bipolaris sorokiniana</name>
    <dbReference type="NCBI Taxonomy" id="45130"/>
    <lineage>
        <taxon>Eukaryota</taxon>
        <taxon>Fungi</taxon>
        <taxon>Dikarya</taxon>
        <taxon>Ascomycota</taxon>
        <taxon>Pezizomycotina</taxon>
        <taxon>Dothideomycetes</taxon>
        <taxon>Pleosporomycetidae</taxon>
        <taxon>Pleosporales</taxon>
        <taxon>Pleosporineae</taxon>
        <taxon>Pleosporaceae</taxon>
        <taxon>Bipolaris</taxon>
    </lineage>
</organism>
<dbReference type="InterPro" id="IPR003395">
    <property type="entry name" value="RecF/RecN/SMC_N"/>
</dbReference>
<dbReference type="GO" id="GO:0000724">
    <property type="term" value="P:double-strand break repair via homologous recombination"/>
    <property type="evidence" value="ECO:0007669"/>
    <property type="project" value="TreeGrafter"/>
</dbReference>
<gene>
    <name evidence="7" type="ORF">GGP41_006646</name>
</gene>
<feature type="coiled-coil region" evidence="4">
    <location>
        <begin position="686"/>
        <end position="874"/>
    </location>
</feature>
<evidence type="ECO:0000259" key="6">
    <source>
        <dbReference type="Pfam" id="PF02463"/>
    </source>
</evidence>
<evidence type="ECO:0000313" key="8">
    <source>
        <dbReference type="Proteomes" id="UP000624244"/>
    </source>
</evidence>
<evidence type="ECO:0000256" key="3">
    <source>
        <dbReference type="ARBA" id="ARBA00023054"/>
    </source>
</evidence>
<evidence type="ECO:0000256" key="5">
    <source>
        <dbReference type="SAM" id="MobiDB-lite"/>
    </source>
</evidence>
<dbReference type="Pfam" id="PF02463">
    <property type="entry name" value="SMC_N"/>
    <property type="match status" value="1"/>
</dbReference>
<dbReference type="EMBL" id="WNKQ01000001">
    <property type="protein sequence ID" value="KAF5853870.1"/>
    <property type="molecule type" value="Genomic_DNA"/>
</dbReference>
<feature type="compositionally biased region" description="Basic residues" evidence="5">
    <location>
        <begin position="1"/>
        <end position="12"/>
    </location>
</feature>
<keyword evidence="3 4" id="KW-0175">Coiled coil</keyword>
<comment type="similarity">
    <text evidence="1">Belongs to the SMC family. SMC5 subfamily.</text>
</comment>
<feature type="domain" description="RecF/RecN/SMC N-terminal" evidence="6">
    <location>
        <begin position="73"/>
        <end position="1075"/>
    </location>
</feature>
<evidence type="ECO:0000256" key="1">
    <source>
        <dbReference type="ARBA" id="ARBA00010171"/>
    </source>
</evidence>
<dbReference type="PANTHER" id="PTHR45916">
    <property type="entry name" value="STRUCTURAL MAINTENANCE OF CHROMOSOMES PROTEIN 5"/>
    <property type="match status" value="1"/>
</dbReference>
<evidence type="ECO:0000256" key="2">
    <source>
        <dbReference type="ARBA" id="ARBA00018687"/>
    </source>
</evidence>
<proteinExistence type="inferred from homology"/>
<protein>
    <recommendedName>
        <fullName evidence="2">Structural maintenance of chromosomes protein 5</fullName>
    </recommendedName>
</protein>
<evidence type="ECO:0000313" key="7">
    <source>
        <dbReference type="EMBL" id="KAF5853870.1"/>
    </source>
</evidence>
<name>A0A8H5ZRG9_COCSA</name>
<dbReference type="GO" id="GO:0005634">
    <property type="term" value="C:nucleus"/>
    <property type="evidence" value="ECO:0007669"/>
    <property type="project" value="TreeGrafter"/>
</dbReference>
<sequence length="1128" mass="128516">MPGLVRRRRKRPSLAVSEQVDEQSDEGSSTSSSKRARHDRDASDSPSPSTYTQNNDADGTSAYVQDDFQPGSLVRVKLKNFVTYTAAEFHLGPSLNMVIGPNGTGKSTLVCAICLGLGWGSEHLGRAKDLGAFVKHGASEAIVEIELATGPGNGSNRIIQRTIRKEDNKSVFFLDGKRVSQVAVTTMAKQFSIQIDNLCQFLPQDRVVEFAKMTDVDRLRETQRAAAPPHMVEWHDELKALRIEERNVQKKETNERNHLEKLEKQQNATREDVDRFHQREGLLRKSKCLKKVRPMIEIKLLKNDILKMKEERRLAMLELDQIKEDMEPARIALSEVETYRNQIEQVVKLRKNRVDLIKTQADKLVKDIDTEKAKASDSTELIKVELRAKKSREQDIVRITADINRLEQKQQSTAVQYDAASFESRKAEVRGQISTISNSVTDKQNSMSGLRERARAIADENARLNTQREQLNTQSGKQASLLQRLSPDTAKAWKWIQENKHTLNFKGEVIGPPILECSIPDTRYAQALEGQLRKGDVIAITCTHSDDQQLLSNLLIRKVTNGGQGLHDVHLRTSPKPLDSYKPPAMKEDLENFGFQGYMLDFIQGPAAVLAMLCDNNRLHQIAYSPAPISDEQHAAVSNSPIRTWVSGTETFRIVTRREYNASSTSVTKLRPAQWFTDQPTNTEEVRAIESRITELVQEKEEIQENYAIVTNEMKSLKQQLEELKEAREAIQTEQDATKKALAEWRAIPDKIASKQAQLDDHKQQNAETNERIREIKAQAREISLRVAALALDYAKAVTHMRTFHESLIEAEIRFIEAKSELNALRNENSAIIQRQQTKETEVQELGNRIRHLRDEYTKKTAATQQDIETLTEEEKQIVLEYRELPSFDDLEQEVQAVAARLEMMAEGNPGAIRAYEKREEDMNRTREKLEQYTVSLGEIREKITEIREQWEPQLDVLISKISNAFAYNFQQIGCAGEVAVFKDEEDFDNWSVQISVRFRENEPLSVLNSHRQSGGERAVSTIFYLMALQDLAQSPFRVVDEINQGMDPRNERMVHERMVDIACQERTSQYFLITPKLLNGLKFHPKMKVHVINSGEHIPDSKTVKGGWDLNDMAKIALRIRKGITVT</sequence>
<dbReference type="AlphaFoldDB" id="A0A8H5ZRG9"/>
<dbReference type="Proteomes" id="UP000624244">
    <property type="component" value="Unassembled WGS sequence"/>
</dbReference>
<accession>A0A8H5ZRG9</accession>
<feature type="compositionally biased region" description="Polar residues" evidence="5">
    <location>
        <begin position="44"/>
        <end position="58"/>
    </location>
</feature>
<feature type="region of interest" description="Disordered" evidence="5">
    <location>
        <begin position="1"/>
        <end position="64"/>
    </location>
</feature>
<dbReference type="SUPFAM" id="SSF52540">
    <property type="entry name" value="P-loop containing nucleoside triphosphate hydrolases"/>
    <property type="match status" value="2"/>
</dbReference>
<feature type="coiled-coil region" evidence="4">
    <location>
        <begin position="913"/>
        <end position="950"/>
    </location>
</feature>
<feature type="coiled-coil region" evidence="4">
    <location>
        <begin position="245"/>
        <end position="325"/>
    </location>
</feature>
<dbReference type="Gene3D" id="3.40.50.300">
    <property type="entry name" value="P-loop containing nucleotide triphosphate hydrolases"/>
    <property type="match status" value="2"/>
</dbReference>
<dbReference type="PANTHER" id="PTHR45916:SF1">
    <property type="entry name" value="STRUCTURAL MAINTENANCE OF CHROMOSOMES PROTEIN 5"/>
    <property type="match status" value="1"/>
</dbReference>
<dbReference type="InterPro" id="IPR027417">
    <property type="entry name" value="P-loop_NTPase"/>
</dbReference>
<feature type="coiled-coil region" evidence="4">
    <location>
        <begin position="447"/>
        <end position="474"/>
    </location>
</feature>
<dbReference type="GO" id="GO:0003697">
    <property type="term" value="F:single-stranded DNA binding"/>
    <property type="evidence" value="ECO:0007669"/>
    <property type="project" value="TreeGrafter"/>
</dbReference>